<comment type="caution">
    <text evidence="2">The sequence shown here is derived from an EMBL/GenBank/DDBJ whole genome shotgun (WGS) entry which is preliminary data.</text>
</comment>
<keyword evidence="1" id="KW-0812">Transmembrane</keyword>
<gene>
    <name evidence="2" type="ORF">S06H3_01478</name>
</gene>
<feature type="transmembrane region" description="Helical" evidence="1">
    <location>
        <begin position="12"/>
        <end position="33"/>
    </location>
</feature>
<dbReference type="EMBL" id="BARV01000373">
    <property type="protein sequence ID" value="GAH97518.1"/>
    <property type="molecule type" value="Genomic_DNA"/>
</dbReference>
<evidence type="ECO:0000256" key="1">
    <source>
        <dbReference type="SAM" id="Phobius"/>
    </source>
</evidence>
<accession>X1LTT4</accession>
<protein>
    <submittedName>
        <fullName evidence="2">Uncharacterized protein</fullName>
    </submittedName>
</protein>
<sequence>MKNKAEDRRKTAIILLLAAIAATIYLFSIKLAYPVFQNTRLVDPLAEIHSLPALYYIAIAIVAAPI</sequence>
<organism evidence="2">
    <name type="scientific">marine sediment metagenome</name>
    <dbReference type="NCBI Taxonomy" id="412755"/>
    <lineage>
        <taxon>unclassified sequences</taxon>
        <taxon>metagenomes</taxon>
        <taxon>ecological metagenomes</taxon>
    </lineage>
</organism>
<dbReference type="AlphaFoldDB" id="X1LTT4"/>
<evidence type="ECO:0000313" key="2">
    <source>
        <dbReference type="EMBL" id="GAH97518.1"/>
    </source>
</evidence>
<feature type="transmembrane region" description="Helical" evidence="1">
    <location>
        <begin position="45"/>
        <end position="64"/>
    </location>
</feature>
<reference evidence="2" key="1">
    <citation type="journal article" date="2014" name="Front. Microbiol.">
        <title>High frequency of phylogenetically diverse reductive dehalogenase-homologous genes in deep subseafloor sedimentary metagenomes.</title>
        <authorList>
            <person name="Kawai M."/>
            <person name="Futagami T."/>
            <person name="Toyoda A."/>
            <person name="Takaki Y."/>
            <person name="Nishi S."/>
            <person name="Hori S."/>
            <person name="Arai W."/>
            <person name="Tsubouchi T."/>
            <person name="Morono Y."/>
            <person name="Uchiyama I."/>
            <person name="Ito T."/>
            <person name="Fujiyama A."/>
            <person name="Inagaki F."/>
            <person name="Takami H."/>
        </authorList>
    </citation>
    <scope>NUCLEOTIDE SEQUENCE</scope>
    <source>
        <strain evidence="2">Expedition CK06-06</strain>
    </source>
</reference>
<keyword evidence="1" id="KW-1133">Transmembrane helix</keyword>
<proteinExistence type="predicted"/>
<keyword evidence="1" id="KW-0472">Membrane</keyword>
<name>X1LTT4_9ZZZZ</name>